<feature type="transmembrane region" description="Helical" evidence="7">
    <location>
        <begin position="58"/>
        <end position="74"/>
    </location>
</feature>
<dbReference type="Gene3D" id="3.30.240.20">
    <property type="entry name" value="bsu07140 like domains"/>
    <property type="match status" value="1"/>
</dbReference>
<keyword evidence="4 7" id="KW-0812">Transmembrane</keyword>
<comment type="caution">
    <text evidence="9">The sequence shown here is derived from an EMBL/GenBank/DDBJ whole genome shotgun (WGS) entry which is preliminary data.</text>
</comment>
<evidence type="ECO:0000313" key="9">
    <source>
        <dbReference type="EMBL" id="PSR57054.1"/>
    </source>
</evidence>
<feature type="transmembrane region" description="Helical" evidence="7">
    <location>
        <begin position="80"/>
        <end position="98"/>
    </location>
</feature>
<reference evidence="9 10" key="1">
    <citation type="submission" date="2018-03" db="EMBL/GenBank/DDBJ databases">
        <title>Adhaeribacter sp. HMF7605 Genome sequencing and assembly.</title>
        <authorList>
            <person name="Kang H."/>
            <person name="Kang J."/>
            <person name="Cha I."/>
            <person name="Kim H."/>
            <person name="Joh K."/>
        </authorList>
    </citation>
    <scope>NUCLEOTIDE SEQUENCE [LARGE SCALE GENOMIC DNA]</scope>
    <source>
        <strain evidence="9 10">HMF7605</strain>
    </source>
</reference>
<organism evidence="9 10">
    <name type="scientific">Adhaeribacter arboris</name>
    <dbReference type="NCBI Taxonomy" id="2072846"/>
    <lineage>
        <taxon>Bacteria</taxon>
        <taxon>Pseudomonadati</taxon>
        <taxon>Bacteroidota</taxon>
        <taxon>Cytophagia</taxon>
        <taxon>Cytophagales</taxon>
        <taxon>Hymenobacteraceae</taxon>
        <taxon>Adhaeribacter</taxon>
    </lineage>
</organism>
<dbReference type="PANTHER" id="PTHR34582">
    <property type="entry name" value="UPF0702 TRANSMEMBRANE PROTEIN YCAP"/>
    <property type="match status" value="1"/>
</dbReference>
<dbReference type="RefSeq" id="WP_106933227.1">
    <property type="nucleotide sequence ID" value="NZ_PYFT01000001.1"/>
</dbReference>
<keyword evidence="6 7" id="KW-0472">Membrane</keyword>
<dbReference type="OrthoDB" id="6538282at2"/>
<evidence type="ECO:0000256" key="7">
    <source>
        <dbReference type="SAM" id="Phobius"/>
    </source>
</evidence>
<evidence type="ECO:0000259" key="8">
    <source>
        <dbReference type="Pfam" id="PF04239"/>
    </source>
</evidence>
<dbReference type="Pfam" id="PF04239">
    <property type="entry name" value="DUF421"/>
    <property type="match status" value="1"/>
</dbReference>
<evidence type="ECO:0000313" key="10">
    <source>
        <dbReference type="Proteomes" id="UP000240357"/>
    </source>
</evidence>
<dbReference type="InterPro" id="IPR007353">
    <property type="entry name" value="DUF421"/>
</dbReference>
<evidence type="ECO:0000256" key="2">
    <source>
        <dbReference type="ARBA" id="ARBA00006448"/>
    </source>
</evidence>
<dbReference type="AlphaFoldDB" id="A0A2T2YNG8"/>
<comment type="subcellular location">
    <subcellularLocation>
        <location evidence="1">Cell membrane</location>
        <topology evidence="1">Multi-pass membrane protein</topology>
    </subcellularLocation>
</comment>
<keyword evidence="10" id="KW-1185">Reference proteome</keyword>
<gene>
    <name evidence="9" type="ORF">AHMF7605_28005</name>
</gene>
<evidence type="ECO:0000256" key="6">
    <source>
        <dbReference type="ARBA" id="ARBA00023136"/>
    </source>
</evidence>
<sequence length="230" mass="25634">MKPEDIHITDYLRILLGEVPWSFLIEVIIRVTFIYLVLTLAMRIMGKRMASRMSRSEMTAMVALAASNGVAILAPDRGLLPVLIIAIVVVCFQKFIAWRTEANPHFEQLTSGDIDVLIKDGVLQLDCMQHSRMSQEQVFAQCRFEQIDNLGKVKRAYLEANGAVSILKADEKRPGLSILPQWDKEFRASQEPAPNTFACGNCGNVVPSKPPTQAPCSVCKENQWSEAVVS</sequence>
<evidence type="ECO:0000256" key="1">
    <source>
        <dbReference type="ARBA" id="ARBA00004651"/>
    </source>
</evidence>
<name>A0A2T2YNG8_9BACT</name>
<proteinExistence type="inferred from homology"/>
<protein>
    <submittedName>
        <fullName evidence="9">DUF421 domain-containing protein</fullName>
    </submittedName>
</protein>
<feature type="transmembrane region" description="Helical" evidence="7">
    <location>
        <begin position="20"/>
        <end position="46"/>
    </location>
</feature>
<dbReference type="PANTHER" id="PTHR34582:SF6">
    <property type="entry name" value="UPF0702 TRANSMEMBRANE PROTEIN YCAP"/>
    <property type="match status" value="1"/>
</dbReference>
<keyword evidence="5 7" id="KW-1133">Transmembrane helix</keyword>
<dbReference type="InterPro" id="IPR023090">
    <property type="entry name" value="UPF0702_alpha/beta_dom_sf"/>
</dbReference>
<evidence type="ECO:0000256" key="4">
    <source>
        <dbReference type="ARBA" id="ARBA00022692"/>
    </source>
</evidence>
<feature type="domain" description="YetF C-terminal" evidence="8">
    <location>
        <begin position="103"/>
        <end position="173"/>
    </location>
</feature>
<evidence type="ECO:0000256" key="5">
    <source>
        <dbReference type="ARBA" id="ARBA00022989"/>
    </source>
</evidence>
<keyword evidence="3" id="KW-1003">Cell membrane</keyword>
<comment type="similarity">
    <text evidence="2">Belongs to the UPF0702 family.</text>
</comment>
<dbReference type="GO" id="GO:0005886">
    <property type="term" value="C:plasma membrane"/>
    <property type="evidence" value="ECO:0007669"/>
    <property type="project" value="UniProtKB-SubCell"/>
</dbReference>
<dbReference type="EMBL" id="PYFT01000001">
    <property type="protein sequence ID" value="PSR57054.1"/>
    <property type="molecule type" value="Genomic_DNA"/>
</dbReference>
<dbReference type="Proteomes" id="UP000240357">
    <property type="component" value="Unassembled WGS sequence"/>
</dbReference>
<accession>A0A2T2YNG8</accession>
<evidence type="ECO:0000256" key="3">
    <source>
        <dbReference type="ARBA" id="ARBA00022475"/>
    </source>
</evidence>